<organism evidence="1 2">
    <name type="scientific">Toxoplasma gondii VAND</name>
    <dbReference type="NCBI Taxonomy" id="933077"/>
    <lineage>
        <taxon>Eukaryota</taxon>
        <taxon>Sar</taxon>
        <taxon>Alveolata</taxon>
        <taxon>Apicomplexa</taxon>
        <taxon>Conoidasida</taxon>
        <taxon>Coccidia</taxon>
        <taxon>Eucoccidiorida</taxon>
        <taxon>Eimeriorina</taxon>
        <taxon>Sarcocystidae</taxon>
        <taxon>Toxoplasma</taxon>
    </lineage>
</organism>
<dbReference type="AlphaFoldDB" id="A0A086QL91"/>
<gene>
    <name evidence="1" type="ORF">TGVAND_225032</name>
</gene>
<evidence type="ECO:0000313" key="2">
    <source>
        <dbReference type="Proteomes" id="UP000028840"/>
    </source>
</evidence>
<reference evidence="1 2" key="2">
    <citation type="journal article" date="2015" name="Eukaryot. Cell">
        <title>Genetic mapping reveals that sinefungin resistance in Toxoplasma gondii is controlled by a putative amino acid transporter locus that can be used as a negative selectable marker.</title>
        <authorList>
            <person name="Behnke M.S."/>
            <person name="Khan A."/>
            <person name="Sibley L.D."/>
        </authorList>
    </citation>
    <scope>NUCLEOTIDE SEQUENCE [LARGE SCALE GENOMIC DNA]</scope>
    <source>
        <strain evidence="1 2">VAND</strain>
    </source>
</reference>
<protein>
    <submittedName>
        <fullName evidence="1">Putative myosin heavy chain</fullName>
    </submittedName>
</protein>
<evidence type="ECO:0000313" key="1">
    <source>
        <dbReference type="EMBL" id="KFH13373.1"/>
    </source>
</evidence>
<proteinExistence type="predicted"/>
<comment type="caution">
    <text evidence="1">The sequence shown here is derived from an EMBL/GenBank/DDBJ whole genome shotgun (WGS) entry which is preliminary data.</text>
</comment>
<accession>A0A086QL91</accession>
<name>A0A086QL91_TOXGO</name>
<dbReference type="EMBL" id="AEYJ02000041">
    <property type="protein sequence ID" value="KFH13373.1"/>
    <property type="molecule type" value="Genomic_DNA"/>
</dbReference>
<sequence>MCEIDQDKEQTSVNRFTQNCSLSDSFRHHGDTLFRTGGASFEKGNLLISFGNWRAFLSVSSLWMHTYILMCIHTNTKLCRSGIVKTEKNRDVKADVHSGHINARAESNEQFPCTLFLRVKA</sequence>
<reference evidence="1 2" key="1">
    <citation type="submission" date="2014-08" db="EMBL/GenBank/DDBJ databases">
        <authorList>
            <person name="Sibley D."/>
            <person name="Venepally P."/>
            <person name="Karamycheva S."/>
            <person name="Hadjithomas M."/>
            <person name="Khan A."/>
            <person name="Brunk B."/>
            <person name="Roos D."/>
            <person name="Caler E."/>
            <person name="Lorenzi H."/>
        </authorList>
    </citation>
    <scope>NUCLEOTIDE SEQUENCE [LARGE SCALE GENOMIC DNA]</scope>
    <source>
        <strain evidence="1 2">VAND</strain>
    </source>
</reference>
<dbReference type="Proteomes" id="UP000028840">
    <property type="component" value="Unassembled WGS sequence"/>
</dbReference>
<dbReference type="VEuPathDB" id="ToxoDB:TGVAND_225032"/>